<dbReference type="Gramene" id="PRQ18845">
    <property type="protein sequence ID" value="PRQ18845"/>
    <property type="gene ID" value="RchiOBHm_Chr7g0210581"/>
</dbReference>
<dbReference type="Proteomes" id="UP000238479">
    <property type="component" value="Chromosome 7"/>
</dbReference>
<comment type="caution">
    <text evidence="1">The sequence shown here is derived from an EMBL/GenBank/DDBJ whole genome shotgun (WGS) entry which is preliminary data.</text>
</comment>
<name>A0A2P6PA98_ROSCH</name>
<protein>
    <submittedName>
        <fullName evidence="1">Uncharacterized protein</fullName>
    </submittedName>
</protein>
<evidence type="ECO:0000313" key="1">
    <source>
        <dbReference type="EMBL" id="PRQ18845.1"/>
    </source>
</evidence>
<sequence>MWCLSEVDRVPVIIFMLNHDPIWKQGLDGDPQRVLCQFRLIKLPKLEDDIGTLRLVVSKF</sequence>
<keyword evidence="2" id="KW-1185">Reference proteome</keyword>
<accession>A0A2P6PA98</accession>
<proteinExistence type="predicted"/>
<dbReference type="AlphaFoldDB" id="A0A2P6PA98"/>
<gene>
    <name evidence="1" type="ORF">RchiOBHm_Chr7g0210581</name>
</gene>
<reference evidence="1 2" key="1">
    <citation type="journal article" date="2018" name="Nat. Genet.">
        <title>The Rosa genome provides new insights in the design of modern roses.</title>
        <authorList>
            <person name="Bendahmane M."/>
        </authorList>
    </citation>
    <scope>NUCLEOTIDE SEQUENCE [LARGE SCALE GENOMIC DNA]</scope>
    <source>
        <strain evidence="2">cv. Old Blush</strain>
    </source>
</reference>
<evidence type="ECO:0000313" key="2">
    <source>
        <dbReference type="Proteomes" id="UP000238479"/>
    </source>
</evidence>
<organism evidence="1 2">
    <name type="scientific">Rosa chinensis</name>
    <name type="common">China rose</name>
    <dbReference type="NCBI Taxonomy" id="74649"/>
    <lineage>
        <taxon>Eukaryota</taxon>
        <taxon>Viridiplantae</taxon>
        <taxon>Streptophyta</taxon>
        <taxon>Embryophyta</taxon>
        <taxon>Tracheophyta</taxon>
        <taxon>Spermatophyta</taxon>
        <taxon>Magnoliopsida</taxon>
        <taxon>eudicotyledons</taxon>
        <taxon>Gunneridae</taxon>
        <taxon>Pentapetalae</taxon>
        <taxon>rosids</taxon>
        <taxon>fabids</taxon>
        <taxon>Rosales</taxon>
        <taxon>Rosaceae</taxon>
        <taxon>Rosoideae</taxon>
        <taxon>Rosoideae incertae sedis</taxon>
        <taxon>Rosa</taxon>
    </lineage>
</organism>
<dbReference type="EMBL" id="PDCK01000045">
    <property type="protein sequence ID" value="PRQ18845.1"/>
    <property type="molecule type" value="Genomic_DNA"/>
</dbReference>